<keyword evidence="10 18" id="KW-0067">ATP-binding</keyword>
<dbReference type="InterPro" id="IPR000719">
    <property type="entry name" value="Prot_kinase_dom"/>
</dbReference>
<dbReference type="InterPro" id="IPR036838">
    <property type="entry name" value="Ribosomal_uS10_dom_sf"/>
</dbReference>
<dbReference type="SMART" id="SM00220">
    <property type="entry name" value="S_TKc"/>
    <property type="match status" value="1"/>
</dbReference>
<comment type="function">
    <text evidence="15">Component of the small ribosomal subunit. The ribosome is a large ribonucleoprotein complex responsible for the synthesis of proteins in the cell.</text>
</comment>
<dbReference type="Proteomes" id="UP000886611">
    <property type="component" value="Unassembled WGS sequence"/>
</dbReference>
<dbReference type="EMBL" id="JAATIS010007298">
    <property type="protein sequence ID" value="KAG2458487.1"/>
    <property type="molecule type" value="Genomic_DNA"/>
</dbReference>
<accession>A0A8X8BLA5</accession>
<organism evidence="21 22">
    <name type="scientific">Polypterus senegalus</name>
    <name type="common">Senegal bichir</name>
    <dbReference type="NCBI Taxonomy" id="55291"/>
    <lineage>
        <taxon>Eukaryota</taxon>
        <taxon>Metazoa</taxon>
        <taxon>Chordata</taxon>
        <taxon>Craniata</taxon>
        <taxon>Vertebrata</taxon>
        <taxon>Euteleostomi</taxon>
        <taxon>Actinopterygii</taxon>
        <taxon>Polypteriformes</taxon>
        <taxon>Polypteridae</taxon>
        <taxon>Polypterus</taxon>
    </lineage>
</organism>
<dbReference type="GO" id="GO:0003723">
    <property type="term" value="F:RNA binding"/>
    <property type="evidence" value="ECO:0007669"/>
    <property type="project" value="InterPro"/>
</dbReference>
<dbReference type="InterPro" id="IPR008271">
    <property type="entry name" value="Ser/Thr_kinase_AS"/>
</dbReference>
<name>A0A8X8BLA5_POLSE</name>
<dbReference type="SUPFAM" id="SSF54999">
    <property type="entry name" value="Ribosomal protein S10"/>
    <property type="match status" value="1"/>
</dbReference>
<keyword evidence="6 19" id="KW-0723">Serine/threonine-protein kinase</keyword>
<feature type="domain" description="Protein kinase" evidence="20">
    <location>
        <begin position="55"/>
        <end position="326"/>
    </location>
</feature>
<dbReference type="InterPro" id="IPR001848">
    <property type="entry name" value="Ribosomal_uS10"/>
</dbReference>
<dbReference type="InterPro" id="IPR017441">
    <property type="entry name" value="Protein_kinase_ATP_BS"/>
</dbReference>
<dbReference type="Gene3D" id="3.30.70.600">
    <property type="entry name" value="Ribosomal protein S10 domain"/>
    <property type="match status" value="1"/>
</dbReference>
<keyword evidence="8 18" id="KW-0547">Nucleotide-binding</keyword>
<dbReference type="InterPro" id="IPR005729">
    <property type="entry name" value="Ribosomal_uS10_euk/arc"/>
</dbReference>
<keyword evidence="22" id="KW-1185">Reference proteome</keyword>
<feature type="non-terminal residue" evidence="21">
    <location>
        <position position="1"/>
    </location>
</feature>
<dbReference type="SMART" id="SM01403">
    <property type="entry name" value="Ribosomal_S10"/>
    <property type="match status" value="1"/>
</dbReference>
<dbReference type="PRINTS" id="PR00971">
    <property type="entry name" value="RIBOSOMALS10"/>
</dbReference>
<dbReference type="PROSITE" id="PS50011">
    <property type="entry name" value="PROTEIN_KINASE_DOM"/>
    <property type="match status" value="1"/>
</dbReference>
<feature type="non-terminal residue" evidence="21">
    <location>
        <position position="441"/>
    </location>
</feature>
<reference evidence="21 22" key="1">
    <citation type="journal article" date="2021" name="Cell">
        <title>Tracing the genetic footprints of vertebrate landing in non-teleost ray-finned fishes.</title>
        <authorList>
            <person name="Bi X."/>
            <person name="Wang K."/>
            <person name="Yang L."/>
            <person name="Pan H."/>
            <person name="Jiang H."/>
            <person name="Wei Q."/>
            <person name="Fang M."/>
            <person name="Yu H."/>
            <person name="Zhu C."/>
            <person name="Cai Y."/>
            <person name="He Y."/>
            <person name="Gan X."/>
            <person name="Zeng H."/>
            <person name="Yu D."/>
            <person name="Zhu Y."/>
            <person name="Jiang H."/>
            <person name="Qiu Q."/>
            <person name="Yang H."/>
            <person name="Zhang Y.E."/>
            <person name="Wang W."/>
            <person name="Zhu M."/>
            <person name="He S."/>
            <person name="Zhang G."/>
        </authorList>
    </citation>
    <scope>NUCLEOTIDE SEQUENCE [LARGE SCALE GENOMIC DNA]</scope>
    <source>
        <strain evidence="21">Bchr_013</strain>
    </source>
</reference>
<keyword evidence="11" id="KW-0689">Ribosomal protein</keyword>
<evidence type="ECO:0000256" key="9">
    <source>
        <dbReference type="ARBA" id="ARBA00022777"/>
    </source>
</evidence>
<gene>
    <name evidence="21" type="primary">Mos</name>
    <name evidence="21" type="ORF">GTO96_0017813</name>
</gene>
<dbReference type="Pfam" id="PF00338">
    <property type="entry name" value="Ribosomal_S10"/>
    <property type="match status" value="1"/>
</dbReference>
<dbReference type="Pfam" id="PF00069">
    <property type="entry name" value="Pkinase"/>
    <property type="match status" value="1"/>
</dbReference>
<evidence type="ECO:0000256" key="11">
    <source>
        <dbReference type="ARBA" id="ARBA00022980"/>
    </source>
</evidence>
<evidence type="ECO:0000256" key="3">
    <source>
        <dbReference type="ARBA" id="ARBA00011542"/>
    </source>
</evidence>
<dbReference type="GO" id="GO:0003735">
    <property type="term" value="F:structural constituent of ribosome"/>
    <property type="evidence" value="ECO:0007669"/>
    <property type="project" value="InterPro"/>
</dbReference>
<dbReference type="GO" id="GO:0004674">
    <property type="term" value="F:protein serine/threonine kinase activity"/>
    <property type="evidence" value="ECO:0007669"/>
    <property type="project" value="UniProtKB-KW"/>
</dbReference>
<proteinExistence type="inferred from homology"/>
<feature type="binding site" evidence="18">
    <location>
        <position position="83"/>
    </location>
    <ligand>
        <name>ATP</name>
        <dbReference type="ChEBI" id="CHEBI:30616"/>
    </ligand>
</feature>
<evidence type="ECO:0000256" key="14">
    <source>
        <dbReference type="ARBA" id="ARBA00035450"/>
    </source>
</evidence>
<comment type="catalytic activity">
    <reaction evidence="16">
        <text>L-threonyl-[protein] + ATP = O-phospho-L-threonyl-[protein] + ADP + H(+)</text>
        <dbReference type="Rhea" id="RHEA:46608"/>
        <dbReference type="Rhea" id="RHEA-COMP:11060"/>
        <dbReference type="Rhea" id="RHEA-COMP:11605"/>
        <dbReference type="ChEBI" id="CHEBI:15378"/>
        <dbReference type="ChEBI" id="CHEBI:30013"/>
        <dbReference type="ChEBI" id="CHEBI:30616"/>
        <dbReference type="ChEBI" id="CHEBI:61977"/>
        <dbReference type="ChEBI" id="CHEBI:456216"/>
        <dbReference type="EC" id="2.7.11.1"/>
    </reaction>
</comment>
<sequence>MPSPNPVSRLRPTELRFQVQPGPYSSPTPHFRQAGAESAHLCRRFPWCTINWSQLKLSQLLGSGGFGSVFKGSYYERPVAVKKVKCMKSKLASRHSFWAELNAAHLSHENIVKVLAASACVPNDPDNDGYVGTIIMEFAGTASLHRIIYNHAEPLGVGASLGYSQDVASGLYFLHSQRIVHLDVKPANILLTDHGVCKIGDFGCSQKLESCLDSSSLGIAQARPLGGTYTHKAPELLRGEAVTPKADVYSFGITLWQMLTREPPYAGDRQHVLYAVVAYHLRPDLSGAVFRDTGVGRSCGALLGQCWEAEPTGRPSAEQLLGTAFKDTGKAPVEAEVAIHRIRITLTSRNVKSLEKVCADLIRGAKEKNLKVKGPVRMPTKTLRITTRKTPCGEGSKTWDRFQMRIHKRLIDLHSPSEIVKQITSISIEPGVEVEVTIADA</sequence>
<evidence type="ECO:0000256" key="5">
    <source>
        <dbReference type="ARBA" id="ARBA00022490"/>
    </source>
</evidence>
<evidence type="ECO:0000256" key="17">
    <source>
        <dbReference type="ARBA" id="ARBA00048679"/>
    </source>
</evidence>
<evidence type="ECO:0000313" key="21">
    <source>
        <dbReference type="EMBL" id="KAG2458487.1"/>
    </source>
</evidence>
<keyword evidence="9 21" id="KW-0418">Kinase</keyword>
<dbReference type="PROSITE" id="PS00107">
    <property type="entry name" value="PROTEIN_KINASE_ATP"/>
    <property type="match status" value="1"/>
</dbReference>
<dbReference type="InterPro" id="IPR011009">
    <property type="entry name" value="Kinase-like_dom_sf"/>
</dbReference>
<evidence type="ECO:0000256" key="19">
    <source>
        <dbReference type="RuleBase" id="RU000304"/>
    </source>
</evidence>
<dbReference type="GO" id="GO:0005524">
    <property type="term" value="F:ATP binding"/>
    <property type="evidence" value="ECO:0007669"/>
    <property type="project" value="UniProtKB-UniRule"/>
</dbReference>
<evidence type="ECO:0000256" key="1">
    <source>
        <dbReference type="ARBA" id="ARBA00004496"/>
    </source>
</evidence>
<evidence type="ECO:0000256" key="8">
    <source>
        <dbReference type="ARBA" id="ARBA00022741"/>
    </source>
</evidence>
<evidence type="ECO:0000256" key="18">
    <source>
        <dbReference type="PROSITE-ProRule" id="PRU10141"/>
    </source>
</evidence>
<evidence type="ECO:0000313" key="22">
    <source>
        <dbReference type="Proteomes" id="UP000886611"/>
    </source>
</evidence>
<comment type="catalytic activity">
    <reaction evidence="17">
        <text>L-seryl-[protein] + ATP = O-phospho-L-seryl-[protein] + ADP + H(+)</text>
        <dbReference type="Rhea" id="RHEA:17989"/>
        <dbReference type="Rhea" id="RHEA-COMP:9863"/>
        <dbReference type="Rhea" id="RHEA-COMP:11604"/>
        <dbReference type="ChEBI" id="CHEBI:15378"/>
        <dbReference type="ChEBI" id="CHEBI:29999"/>
        <dbReference type="ChEBI" id="CHEBI:30616"/>
        <dbReference type="ChEBI" id="CHEBI:83421"/>
        <dbReference type="ChEBI" id="CHEBI:456216"/>
        <dbReference type="EC" id="2.7.11.1"/>
    </reaction>
</comment>
<keyword evidence="5" id="KW-0963">Cytoplasm</keyword>
<dbReference type="GO" id="GO:0006412">
    <property type="term" value="P:translation"/>
    <property type="evidence" value="ECO:0007669"/>
    <property type="project" value="InterPro"/>
</dbReference>
<comment type="caution">
    <text evidence="21">The sequence shown here is derived from an EMBL/GenBank/DDBJ whole genome shotgun (WGS) entry which is preliminary data.</text>
</comment>
<dbReference type="CDD" id="cd13979">
    <property type="entry name" value="STKc_Mos"/>
    <property type="match status" value="1"/>
</dbReference>
<dbReference type="GO" id="GO:0015935">
    <property type="term" value="C:small ribosomal subunit"/>
    <property type="evidence" value="ECO:0007669"/>
    <property type="project" value="InterPro"/>
</dbReference>
<comment type="similarity">
    <text evidence="19">Belongs to the protein kinase superfamily.</text>
</comment>
<dbReference type="NCBIfam" id="TIGR01046">
    <property type="entry name" value="uS10_euk_arch"/>
    <property type="match status" value="1"/>
</dbReference>
<dbReference type="HAMAP" id="MF_00508">
    <property type="entry name" value="Ribosomal_uS10"/>
    <property type="match status" value="1"/>
</dbReference>
<dbReference type="FunFam" id="1.10.510.10:FF:000490">
    <property type="entry name" value="Proto-oncogene serine/threonine-protein kinase mos"/>
    <property type="match status" value="1"/>
</dbReference>
<evidence type="ECO:0000256" key="16">
    <source>
        <dbReference type="ARBA" id="ARBA00047899"/>
    </source>
</evidence>
<dbReference type="InterPro" id="IPR051681">
    <property type="entry name" value="Ser/Thr_Kinases-Pseudokinases"/>
</dbReference>
<evidence type="ECO:0000256" key="6">
    <source>
        <dbReference type="ARBA" id="ARBA00022527"/>
    </source>
</evidence>
<dbReference type="EC" id="2.7.11.1" evidence="4"/>
<dbReference type="SUPFAM" id="SSF56112">
    <property type="entry name" value="Protein kinase-like (PK-like)"/>
    <property type="match status" value="1"/>
</dbReference>
<evidence type="ECO:0000256" key="7">
    <source>
        <dbReference type="ARBA" id="ARBA00022679"/>
    </source>
</evidence>
<evidence type="ECO:0000256" key="2">
    <source>
        <dbReference type="ARBA" id="ARBA00007102"/>
    </source>
</evidence>
<dbReference type="FunFam" id="3.30.70.600:FF:000011">
    <property type="entry name" value="Uncharacterized protein"/>
    <property type="match status" value="1"/>
</dbReference>
<evidence type="ECO:0000259" key="20">
    <source>
        <dbReference type="PROSITE" id="PS50011"/>
    </source>
</evidence>
<evidence type="ECO:0000256" key="13">
    <source>
        <dbReference type="ARBA" id="ARBA00035162"/>
    </source>
</evidence>
<comment type="subcellular location">
    <subcellularLocation>
        <location evidence="1">Cytoplasm</location>
    </subcellularLocation>
</comment>
<dbReference type="InterPro" id="IPR027486">
    <property type="entry name" value="Ribosomal_uS10_dom"/>
</dbReference>
<evidence type="ECO:0000256" key="15">
    <source>
        <dbReference type="ARBA" id="ARBA00045746"/>
    </source>
</evidence>
<evidence type="ECO:0000256" key="12">
    <source>
        <dbReference type="ARBA" id="ARBA00023274"/>
    </source>
</evidence>
<comment type="similarity">
    <text evidence="2">Belongs to the universal ribosomal protein uS10 family.</text>
</comment>
<dbReference type="FunFam" id="3.30.200.20:FF:000316">
    <property type="entry name" value="Proto-oncogene serine/threonine-protein kinase mos"/>
    <property type="match status" value="1"/>
</dbReference>
<dbReference type="AlphaFoldDB" id="A0A8X8BLA5"/>
<protein>
    <recommendedName>
        <fullName evidence="13">Small ribosomal subunit protein uS10</fullName>
        <ecNumber evidence="4">2.7.11.1</ecNumber>
    </recommendedName>
    <alternativeName>
        <fullName evidence="14">40S ribosomal protein S20</fullName>
    </alternativeName>
</protein>
<comment type="subunit">
    <text evidence="3">Component of the 40S small ribosomal subunit.</text>
</comment>
<evidence type="ECO:0000256" key="4">
    <source>
        <dbReference type="ARBA" id="ARBA00012513"/>
    </source>
</evidence>
<dbReference type="PROSITE" id="PS00108">
    <property type="entry name" value="PROTEIN_KINASE_ST"/>
    <property type="match status" value="1"/>
</dbReference>
<dbReference type="PANTHER" id="PTHR44329:SF285">
    <property type="entry name" value="V-MOS MOLONEY MURINE SARCOMA VIRAL ONCO HOMOLOG"/>
    <property type="match status" value="1"/>
</dbReference>
<dbReference type="PROSITE" id="PS00361">
    <property type="entry name" value="RIBOSOMAL_S10"/>
    <property type="match status" value="1"/>
</dbReference>
<keyword evidence="7" id="KW-0808">Transferase</keyword>
<dbReference type="Gene3D" id="1.10.510.10">
    <property type="entry name" value="Transferase(Phosphotransferase) domain 1"/>
    <property type="match status" value="1"/>
</dbReference>
<dbReference type="PANTHER" id="PTHR44329">
    <property type="entry name" value="SERINE/THREONINE-PROTEIN KINASE TNNI3K-RELATED"/>
    <property type="match status" value="1"/>
</dbReference>
<dbReference type="InterPro" id="IPR018268">
    <property type="entry name" value="Ribosomal_uS10_CS"/>
</dbReference>
<dbReference type="GO" id="GO:0005829">
    <property type="term" value="C:cytosol"/>
    <property type="evidence" value="ECO:0007669"/>
    <property type="project" value="UniProtKB-ARBA"/>
</dbReference>
<evidence type="ECO:0000256" key="10">
    <source>
        <dbReference type="ARBA" id="ARBA00022840"/>
    </source>
</evidence>
<keyword evidence="12" id="KW-0687">Ribonucleoprotein</keyword>